<dbReference type="InterPro" id="IPR037523">
    <property type="entry name" value="VOC_core"/>
</dbReference>
<keyword evidence="2" id="KW-0456">Lyase</keyword>
<evidence type="ECO:0000313" key="2">
    <source>
        <dbReference type="EMBL" id="MBB3169729.1"/>
    </source>
</evidence>
<sequence>MLKIVAIDHLVLRTDNLEPMLQFYGDVLGCTLEREDLELGLYQLRAGTGLIDLVTLDGTLGKQGGPAPSAKGNNLDHLCLQIEPEEETKILQYLEAQGIEAGPFKERYGAQGFGPSLYLQDPDGNTVELRCHRYS</sequence>
<dbReference type="GO" id="GO:0051213">
    <property type="term" value="F:dioxygenase activity"/>
    <property type="evidence" value="ECO:0007669"/>
    <property type="project" value="UniProtKB-KW"/>
</dbReference>
<gene>
    <name evidence="2" type="ORF">FHS30_002942</name>
</gene>
<dbReference type="GO" id="GO:0016829">
    <property type="term" value="F:lyase activity"/>
    <property type="evidence" value="ECO:0007669"/>
    <property type="project" value="UniProtKB-KW"/>
</dbReference>
<dbReference type="PROSITE" id="PS51819">
    <property type="entry name" value="VOC"/>
    <property type="match status" value="1"/>
</dbReference>
<dbReference type="InterPro" id="IPR004360">
    <property type="entry name" value="Glyas_Fos-R_dOase_dom"/>
</dbReference>
<feature type="domain" description="VOC" evidence="1">
    <location>
        <begin position="6"/>
        <end position="132"/>
    </location>
</feature>
<dbReference type="PANTHER" id="PTHR21366:SF14">
    <property type="entry name" value="GLYOXALASE DOMAIN-CONTAINING PROTEIN 5"/>
    <property type="match status" value="1"/>
</dbReference>
<proteinExistence type="predicted"/>
<keyword evidence="2" id="KW-0223">Dioxygenase</keyword>
<dbReference type="PANTHER" id="PTHR21366">
    <property type="entry name" value="GLYOXALASE FAMILY PROTEIN"/>
    <property type="match status" value="1"/>
</dbReference>
<evidence type="ECO:0000313" key="3">
    <source>
        <dbReference type="Proteomes" id="UP000559987"/>
    </source>
</evidence>
<name>A0A839UTH7_9GAMM</name>
<dbReference type="Gene3D" id="3.10.180.10">
    <property type="entry name" value="2,3-Dihydroxybiphenyl 1,2-Dioxygenase, domain 1"/>
    <property type="match status" value="1"/>
</dbReference>
<comment type="caution">
    <text evidence="2">The sequence shown here is derived from an EMBL/GenBank/DDBJ whole genome shotgun (WGS) entry which is preliminary data.</text>
</comment>
<evidence type="ECO:0000259" key="1">
    <source>
        <dbReference type="PROSITE" id="PS51819"/>
    </source>
</evidence>
<accession>A0A839UTH7</accession>
<dbReference type="InterPro" id="IPR029068">
    <property type="entry name" value="Glyas_Bleomycin-R_OHBP_Dase"/>
</dbReference>
<dbReference type="SUPFAM" id="SSF54593">
    <property type="entry name" value="Glyoxalase/Bleomycin resistance protein/Dihydroxybiphenyl dioxygenase"/>
    <property type="match status" value="1"/>
</dbReference>
<organism evidence="2 3">
    <name type="scientific">Simiduia aestuariiviva</name>
    <dbReference type="NCBI Taxonomy" id="1510459"/>
    <lineage>
        <taxon>Bacteria</taxon>
        <taxon>Pseudomonadati</taxon>
        <taxon>Pseudomonadota</taxon>
        <taxon>Gammaproteobacteria</taxon>
        <taxon>Cellvibrionales</taxon>
        <taxon>Cellvibrionaceae</taxon>
        <taxon>Simiduia</taxon>
    </lineage>
</organism>
<keyword evidence="3" id="KW-1185">Reference proteome</keyword>
<dbReference type="InterPro" id="IPR050383">
    <property type="entry name" value="GlyoxalaseI/FosfomycinResist"/>
</dbReference>
<reference evidence="2 3" key="1">
    <citation type="submission" date="2020-08" db="EMBL/GenBank/DDBJ databases">
        <title>Genomic Encyclopedia of Type Strains, Phase III (KMG-III): the genomes of soil and plant-associated and newly described type strains.</title>
        <authorList>
            <person name="Whitman W."/>
        </authorList>
    </citation>
    <scope>NUCLEOTIDE SEQUENCE [LARGE SCALE GENOMIC DNA]</scope>
    <source>
        <strain evidence="2 3">CECT 8571</strain>
    </source>
</reference>
<protein>
    <submittedName>
        <fullName evidence="2">Catechol 2,3-dioxygenase-like lactoylglutathione lyase family enzyme</fullName>
    </submittedName>
</protein>
<dbReference type="Pfam" id="PF00903">
    <property type="entry name" value="Glyoxalase"/>
    <property type="match status" value="1"/>
</dbReference>
<dbReference type="Proteomes" id="UP000559987">
    <property type="component" value="Unassembled WGS sequence"/>
</dbReference>
<dbReference type="EMBL" id="JACHXZ010000004">
    <property type="protein sequence ID" value="MBB3169729.1"/>
    <property type="molecule type" value="Genomic_DNA"/>
</dbReference>
<keyword evidence="2" id="KW-0560">Oxidoreductase</keyword>
<dbReference type="AlphaFoldDB" id="A0A839UTH7"/>
<dbReference type="RefSeq" id="WP_183911221.1">
    <property type="nucleotide sequence ID" value="NZ_JACHXZ010000004.1"/>
</dbReference>